<proteinExistence type="predicted"/>
<dbReference type="Proteomes" id="UP000198982">
    <property type="component" value="Unassembled WGS sequence"/>
</dbReference>
<dbReference type="EMBL" id="FNTJ01000003">
    <property type="protein sequence ID" value="SED32552.1"/>
    <property type="molecule type" value="Genomic_DNA"/>
</dbReference>
<protein>
    <submittedName>
        <fullName evidence="2">Uncharacterized protein</fullName>
    </submittedName>
</protein>
<evidence type="ECO:0000313" key="2">
    <source>
        <dbReference type="EMBL" id="SED32552.1"/>
    </source>
</evidence>
<sequence length="179" mass="20905">MRSSEIAERYAQRAVNKRRQLEEKQRQERRMGDFALVGYLSEGAHLESALRSLSHEERIGYILKNSEMIASSDGAEGIHIVWGPNRAVLTHRLLTLEMRRQFNNKHYLKSWWRDTIFNGRHAIRHSMVELLEKRVNARREQAKQGVLGIDLTVEEIEAEAPQFLVDGDIGKEEKAHWEF</sequence>
<accession>A0A1H4ZR32</accession>
<dbReference type="AlphaFoldDB" id="A0A1H4ZR32"/>
<organism evidence="2 3">
    <name type="scientific">Pseudomonas saponiphila</name>
    <dbReference type="NCBI Taxonomy" id="556534"/>
    <lineage>
        <taxon>Bacteria</taxon>
        <taxon>Pseudomonadati</taxon>
        <taxon>Pseudomonadota</taxon>
        <taxon>Gammaproteobacteria</taxon>
        <taxon>Pseudomonadales</taxon>
        <taxon>Pseudomonadaceae</taxon>
        <taxon>Pseudomonas</taxon>
    </lineage>
</organism>
<evidence type="ECO:0000313" key="3">
    <source>
        <dbReference type="Proteomes" id="UP000198982"/>
    </source>
</evidence>
<name>A0A1H4ZR32_9PSED</name>
<dbReference type="RefSeq" id="WP_143038360.1">
    <property type="nucleotide sequence ID" value="NZ_FNTJ01000003.1"/>
</dbReference>
<evidence type="ECO:0000256" key="1">
    <source>
        <dbReference type="SAM" id="Coils"/>
    </source>
</evidence>
<keyword evidence="3" id="KW-1185">Reference proteome</keyword>
<keyword evidence="1" id="KW-0175">Coiled coil</keyword>
<reference evidence="3" key="1">
    <citation type="submission" date="2016-10" db="EMBL/GenBank/DDBJ databases">
        <authorList>
            <person name="Varghese N."/>
            <person name="Submissions S."/>
        </authorList>
    </citation>
    <scope>NUCLEOTIDE SEQUENCE [LARGE SCALE GENOMIC DNA]</scope>
    <source>
        <strain evidence="3">DSM 9751</strain>
    </source>
</reference>
<feature type="coiled-coil region" evidence="1">
    <location>
        <begin position="4"/>
        <end position="31"/>
    </location>
</feature>
<gene>
    <name evidence="2" type="ORF">SAMN05216178_6790</name>
</gene>